<gene>
    <name evidence="2" type="ORF">ACFPM7_21580</name>
</gene>
<feature type="domain" description="FAD-binding FR-type" evidence="1">
    <location>
        <begin position="5"/>
        <end position="128"/>
    </location>
</feature>
<dbReference type="SUPFAM" id="SSF63380">
    <property type="entry name" value="Riboflavin synthase domain-like"/>
    <property type="match status" value="1"/>
</dbReference>
<evidence type="ECO:0000313" key="3">
    <source>
        <dbReference type="Proteomes" id="UP001596157"/>
    </source>
</evidence>
<name>A0ABW0ETW6_9PSEU</name>
<dbReference type="Proteomes" id="UP001596157">
    <property type="component" value="Unassembled WGS sequence"/>
</dbReference>
<dbReference type="InterPro" id="IPR013113">
    <property type="entry name" value="SIP_FAD-bd"/>
</dbReference>
<dbReference type="InterPro" id="IPR017927">
    <property type="entry name" value="FAD-bd_FR_type"/>
</dbReference>
<evidence type="ECO:0000259" key="1">
    <source>
        <dbReference type="PROSITE" id="PS51384"/>
    </source>
</evidence>
<proteinExistence type="predicted"/>
<dbReference type="PROSITE" id="PS51384">
    <property type="entry name" value="FAD_FR"/>
    <property type="match status" value="1"/>
</dbReference>
<dbReference type="Gene3D" id="2.40.30.10">
    <property type="entry name" value="Translation factors"/>
    <property type="match status" value="1"/>
</dbReference>
<dbReference type="CDD" id="cd06193">
    <property type="entry name" value="siderophore_interacting"/>
    <property type="match status" value="1"/>
</dbReference>
<dbReference type="RefSeq" id="WP_378249505.1">
    <property type="nucleotide sequence ID" value="NZ_JBHSKF010000012.1"/>
</dbReference>
<accession>A0ABW0ETW6</accession>
<dbReference type="Gene3D" id="3.40.50.80">
    <property type="entry name" value="Nucleotide-binding domain of ferredoxin-NADP reductase (FNR) module"/>
    <property type="match status" value="1"/>
</dbReference>
<dbReference type="InterPro" id="IPR017938">
    <property type="entry name" value="Riboflavin_synthase-like_b-brl"/>
</dbReference>
<comment type="caution">
    <text evidence="2">The sequence shown here is derived from an EMBL/GenBank/DDBJ whole genome shotgun (WGS) entry which is preliminary data.</text>
</comment>
<protein>
    <submittedName>
        <fullName evidence="2">Siderophore-interacting protein</fullName>
    </submittedName>
</protein>
<dbReference type="Pfam" id="PF04954">
    <property type="entry name" value="SIP"/>
    <property type="match status" value="1"/>
</dbReference>
<dbReference type="InterPro" id="IPR039374">
    <property type="entry name" value="SIP_fam"/>
</dbReference>
<dbReference type="PANTHER" id="PTHR30157">
    <property type="entry name" value="FERRIC REDUCTASE, NADPH-DEPENDENT"/>
    <property type="match status" value="1"/>
</dbReference>
<organism evidence="2 3">
    <name type="scientific">Actinokineospora guangxiensis</name>
    <dbReference type="NCBI Taxonomy" id="1490288"/>
    <lineage>
        <taxon>Bacteria</taxon>
        <taxon>Bacillati</taxon>
        <taxon>Actinomycetota</taxon>
        <taxon>Actinomycetes</taxon>
        <taxon>Pseudonocardiales</taxon>
        <taxon>Pseudonocardiaceae</taxon>
        <taxon>Actinokineospora</taxon>
    </lineage>
</organism>
<dbReference type="InterPro" id="IPR039261">
    <property type="entry name" value="FNR_nucleotide-bd"/>
</dbReference>
<dbReference type="Pfam" id="PF08021">
    <property type="entry name" value="FAD_binding_9"/>
    <property type="match status" value="1"/>
</dbReference>
<dbReference type="InterPro" id="IPR007037">
    <property type="entry name" value="SIP_rossman_dom"/>
</dbReference>
<dbReference type="EMBL" id="JBHSKF010000012">
    <property type="protein sequence ID" value="MFC5289651.1"/>
    <property type="molecule type" value="Genomic_DNA"/>
</dbReference>
<dbReference type="PANTHER" id="PTHR30157:SF0">
    <property type="entry name" value="NADPH-DEPENDENT FERRIC-CHELATE REDUCTASE"/>
    <property type="match status" value="1"/>
</dbReference>
<reference evidence="3" key="1">
    <citation type="journal article" date="2019" name="Int. J. Syst. Evol. Microbiol.">
        <title>The Global Catalogue of Microorganisms (GCM) 10K type strain sequencing project: providing services to taxonomists for standard genome sequencing and annotation.</title>
        <authorList>
            <consortium name="The Broad Institute Genomics Platform"/>
            <consortium name="The Broad Institute Genome Sequencing Center for Infectious Disease"/>
            <person name="Wu L."/>
            <person name="Ma J."/>
        </authorList>
    </citation>
    <scope>NUCLEOTIDE SEQUENCE [LARGE SCALE GENOMIC DNA]</scope>
    <source>
        <strain evidence="3">CCUG 59778</strain>
    </source>
</reference>
<sequence>MVQAYEHFDTEVVAVRPVGASLVRVTFSGLPHLTSDGPDQRVKVFLPTPVVSARAVPRGADWYQRYRLLPEHARPVMRTYTLRAVRDGQADIDFVRHGDTGPASRWAEAAAAGDEVVIWGPDARFTGDRGGADYAPGDARWQLLVGDETALPALSGIVAGLAGDAVARVVVEIPDPADRVDFGAGEGVRVEWVVRGDRPHGVGLVKAVCAEAPPDGPGYAWVAGEAAAVRQVRRHLVRGCGMDKARVYFCGYWRLGAPEDAQR</sequence>
<keyword evidence="3" id="KW-1185">Reference proteome</keyword>
<evidence type="ECO:0000313" key="2">
    <source>
        <dbReference type="EMBL" id="MFC5289651.1"/>
    </source>
</evidence>